<evidence type="ECO:0000313" key="2">
    <source>
        <dbReference type="Proteomes" id="UP000053477"/>
    </source>
</evidence>
<reference evidence="1 2" key="1">
    <citation type="submission" date="2015-04" db="EMBL/GenBank/DDBJ databases">
        <title>Complete genome sequence of Schizopora paradoxa KUC8140, a cosmopolitan wood degrader in East Asia.</title>
        <authorList>
            <consortium name="DOE Joint Genome Institute"/>
            <person name="Min B."/>
            <person name="Park H."/>
            <person name="Jang Y."/>
            <person name="Kim J.-J."/>
            <person name="Kim K.H."/>
            <person name="Pangilinan J."/>
            <person name="Lipzen A."/>
            <person name="Riley R."/>
            <person name="Grigoriev I.V."/>
            <person name="Spatafora J.W."/>
            <person name="Choi I.-G."/>
        </authorList>
    </citation>
    <scope>NUCLEOTIDE SEQUENCE [LARGE SCALE GENOMIC DNA]</scope>
    <source>
        <strain evidence="1 2">KUC8140</strain>
    </source>
</reference>
<sequence>MHQHLFKLHFYRFSTGGGYLSKHARASRQARAVQALPRRKTKISCASTCPFSAISFNNFCPHRLLVFQPTIGSSVAIQSIIIRSAGRRRSSEAPGSGSRIRLLNELMVPLQSSLSTGEGEMIRNRDVTMPDNSARLSFQLSIEFISREGISRRRARGRTYRTESPVRLSAPFLHALKVAAVAAGYNNL</sequence>
<dbReference type="AlphaFoldDB" id="A0A0H2RL30"/>
<name>A0A0H2RL30_9AGAM</name>
<evidence type="ECO:0000313" key="1">
    <source>
        <dbReference type="EMBL" id="KLO12564.1"/>
    </source>
</evidence>
<organism evidence="1 2">
    <name type="scientific">Schizopora paradoxa</name>
    <dbReference type="NCBI Taxonomy" id="27342"/>
    <lineage>
        <taxon>Eukaryota</taxon>
        <taxon>Fungi</taxon>
        <taxon>Dikarya</taxon>
        <taxon>Basidiomycota</taxon>
        <taxon>Agaricomycotina</taxon>
        <taxon>Agaricomycetes</taxon>
        <taxon>Hymenochaetales</taxon>
        <taxon>Schizoporaceae</taxon>
        <taxon>Schizopora</taxon>
    </lineage>
</organism>
<keyword evidence="2" id="KW-1185">Reference proteome</keyword>
<gene>
    <name evidence="1" type="ORF">SCHPADRAFT_412148</name>
</gene>
<protein>
    <submittedName>
        <fullName evidence="1">Uncharacterized protein</fullName>
    </submittedName>
</protein>
<dbReference type="Proteomes" id="UP000053477">
    <property type="component" value="Unassembled WGS sequence"/>
</dbReference>
<dbReference type="InParanoid" id="A0A0H2RL30"/>
<dbReference type="EMBL" id="KQ085975">
    <property type="protein sequence ID" value="KLO12564.1"/>
    <property type="molecule type" value="Genomic_DNA"/>
</dbReference>
<accession>A0A0H2RL30</accession>
<proteinExistence type="predicted"/>